<dbReference type="WBParaSite" id="PDA_v2.g12298.t1">
    <property type="protein sequence ID" value="PDA_v2.g12298.t1"/>
    <property type="gene ID" value="PDA_v2.g12298"/>
</dbReference>
<name>A0A914PC38_9BILA</name>
<evidence type="ECO:0000256" key="1">
    <source>
        <dbReference type="SAM" id="MobiDB-lite"/>
    </source>
</evidence>
<evidence type="ECO:0000313" key="4">
    <source>
        <dbReference type="WBParaSite" id="PDA_v2.g12298.t1"/>
    </source>
</evidence>
<keyword evidence="2" id="KW-0732">Signal</keyword>
<dbReference type="AlphaFoldDB" id="A0A914PC38"/>
<sequence>MKFCRSILLLLFFVFILPTFINASRTKCALDGQCYLNLFGSKEEVKKSVLNEDKLKECDDGICYAFKCIQSDGIIMHGSGCYEDFVNTCHNIQSKIYEAAKGNRVYKYYDENVIVVSSAVNDAPNRLVGYTISRNFLETSKSKDIKKLFGSKHDVPGEGTKCQYKSYSSPPKPSVQCRKGGGCLTGMGGLKELPSVKHQNVSSSECFAFACGNDERFMSGAGDFEDFEKICTNMPLADMQKIKANKKDGYFYFNETISTLVVSCSDADFCASEKWYHFTKNVPEFNDKVVNKWDKKSNTGTCNYESLSIPLPKVVPTPEEKASTKLVTQPQPSESDEISTSEPEPQPEPQPLKQDENGANGFKLSGMLIFGFILFYLW</sequence>
<evidence type="ECO:0000256" key="2">
    <source>
        <dbReference type="SAM" id="SignalP"/>
    </source>
</evidence>
<proteinExistence type="predicted"/>
<dbReference type="Proteomes" id="UP000887578">
    <property type="component" value="Unplaced"/>
</dbReference>
<feature type="region of interest" description="Disordered" evidence="1">
    <location>
        <begin position="315"/>
        <end position="358"/>
    </location>
</feature>
<evidence type="ECO:0000313" key="3">
    <source>
        <dbReference type="Proteomes" id="UP000887578"/>
    </source>
</evidence>
<protein>
    <submittedName>
        <fullName evidence="4">Uncharacterized protein</fullName>
    </submittedName>
</protein>
<keyword evidence="3" id="KW-1185">Reference proteome</keyword>
<accession>A0A914PC38</accession>
<organism evidence="3 4">
    <name type="scientific">Panagrolaimus davidi</name>
    <dbReference type="NCBI Taxonomy" id="227884"/>
    <lineage>
        <taxon>Eukaryota</taxon>
        <taxon>Metazoa</taxon>
        <taxon>Ecdysozoa</taxon>
        <taxon>Nematoda</taxon>
        <taxon>Chromadorea</taxon>
        <taxon>Rhabditida</taxon>
        <taxon>Tylenchina</taxon>
        <taxon>Panagrolaimomorpha</taxon>
        <taxon>Panagrolaimoidea</taxon>
        <taxon>Panagrolaimidae</taxon>
        <taxon>Panagrolaimus</taxon>
    </lineage>
</organism>
<reference evidence="4" key="1">
    <citation type="submission" date="2022-11" db="UniProtKB">
        <authorList>
            <consortium name="WormBaseParasite"/>
        </authorList>
    </citation>
    <scope>IDENTIFICATION</scope>
</reference>
<feature type="signal peptide" evidence="2">
    <location>
        <begin position="1"/>
        <end position="23"/>
    </location>
</feature>
<feature type="chain" id="PRO_5037526253" evidence="2">
    <location>
        <begin position="24"/>
        <end position="378"/>
    </location>
</feature>